<evidence type="ECO:0000313" key="1">
    <source>
        <dbReference type="EMBL" id="PON79435.1"/>
    </source>
</evidence>
<dbReference type="EMBL" id="JXTB01000004">
    <property type="protein sequence ID" value="PON79435.1"/>
    <property type="molecule type" value="Genomic_DNA"/>
</dbReference>
<dbReference type="OrthoDB" id="1106808at2759"/>
<evidence type="ECO:0000313" key="2">
    <source>
        <dbReference type="Proteomes" id="UP000237105"/>
    </source>
</evidence>
<reference evidence="2" key="1">
    <citation type="submission" date="2016-06" db="EMBL/GenBank/DDBJ databases">
        <title>Parallel loss of symbiosis genes in relatives of nitrogen-fixing non-legume Parasponia.</title>
        <authorList>
            <person name="Van Velzen R."/>
            <person name="Holmer R."/>
            <person name="Bu F."/>
            <person name="Rutten L."/>
            <person name="Van Zeijl A."/>
            <person name="Liu W."/>
            <person name="Santuari L."/>
            <person name="Cao Q."/>
            <person name="Sharma T."/>
            <person name="Shen D."/>
            <person name="Roswanjaya Y."/>
            <person name="Wardhani T."/>
            <person name="Kalhor M.S."/>
            <person name="Jansen J."/>
            <person name="Van den Hoogen J."/>
            <person name="Gungor B."/>
            <person name="Hartog M."/>
            <person name="Hontelez J."/>
            <person name="Verver J."/>
            <person name="Yang W.-C."/>
            <person name="Schijlen E."/>
            <person name="Repin R."/>
            <person name="Schilthuizen M."/>
            <person name="Schranz E."/>
            <person name="Heidstra R."/>
            <person name="Miyata K."/>
            <person name="Fedorova E."/>
            <person name="Kohlen W."/>
            <person name="Bisseling T."/>
            <person name="Smit S."/>
            <person name="Geurts R."/>
        </authorList>
    </citation>
    <scope>NUCLEOTIDE SEQUENCE [LARGE SCALE GENOMIC DNA]</scope>
    <source>
        <strain evidence="2">cv. WU1-14</strain>
    </source>
</reference>
<dbReference type="Proteomes" id="UP000237105">
    <property type="component" value="Unassembled WGS sequence"/>
</dbReference>
<gene>
    <name evidence="1" type="ORF">PanWU01x14_011700</name>
</gene>
<protein>
    <submittedName>
        <fullName evidence="1">Uncharacterized protein</fullName>
    </submittedName>
</protein>
<keyword evidence="2" id="KW-1185">Reference proteome</keyword>
<organism evidence="1 2">
    <name type="scientific">Parasponia andersonii</name>
    <name type="common">Sponia andersonii</name>
    <dbReference type="NCBI Taxonomy" id="3476"/>
    <lineage>
        <taxon>Eukaryota</taxon>
        <taxon>Viridiplantae</taxon>
        <taxon>Streptophyta</taxon>
        <taxon>Embryophyta</taxon>
        <taxon>Tracheophyta</taxon>
        <taxon>Spermatophyta</taxon>
        <taxon>Magnoliopsida</taxon>
        <taxon>eudicotyledons</taxon>
        <taxon>Gunneridae</taxon>
        <taxon>Pentapetalae</taxon>
        <taxon>rosids</taxon>
        <taxon>fabids</taxon>
        <taxon>Rosales</taxon>
        <taxon>Cannabaceae</taxon>
        <taxon>Parasponia</taxon>
    </lineage>
</organism>
<proteinExistence type="predicted"/>
<dbReference type="PANTHER" id="PTHR36757">
    <property type="entry name" value="BNAANNG22500D PROTEIN"/>
    <property type="match status" value="1"/>
</dbReference>
<name>A0A2P5E1L5_PARAD</name>
<dbReference type="AlphaFoldDB" id="A0A2P5E1L5"/>
<sequence length="108" mass="12565">MCSETSLPRLSFHLILVQDHHHQPRRDTSLLDLNCEFEFSISTCSEQESSSADELFSHGVILPIQPRESISIFLQTKHKTEKPHISILFLLSHVLRIQRKKSLRKSQF</sequence>
<comment type="caution">
    <text evidence="1">The sequence shown here is derived from an EMBL/GenBank/DDBJ whole genome shotgun (WGS) entry which is preliminary data.</text>
</comment>
<accession>A0A2P5E1L5</accession>
<dbReference type="PANTHER" id="PTHR36757:SF4">
    <property type="entry name" value="DUF4005 DOMAIN-CONTAINING PROTEIN"/>
    <property type="match status" value="1"/>
</dbReference>